<dbReference type="EMBL" id="BTSX01000005">
    <property type="protein sequence ID" value="GMS99006.1"/>
    <property type="molecule type" value="Genomic_DNA"/>
</dbReference>
<feature type="non-terminal residue" evidence="2">
    <location>
        <position position="91"/>
    </location>
</feature>
<dbReference type="PANTHER" id="PTHR22991">
    <property type="entry name" value="PROTEIN CBG13490"/>
    <property type="match status" value="1"/>
</dbReference>
<keyword evidence="1" id="KW-1015">Disulfide bond</keyword>
<protein>
    <recommendedName>
        <fullName evidence="4">CUB domain-containing protein</fullName>
    </recommendedName>
</protein>
<feature type="non-terminal residue" evidence="2">
    <location>
        <position position="1"/>
    </location>
</feature>
<accession>A0AAV5TXP7</accession>
<dbReference type="InterPro" id="IPR035914">
    <property type="entry name" value="Sperma_CUB_dom_sf"/>
</dbReference>
<proteinExistence type="predicted"/>
<comment type="caution">
    <text evidence="2">The sequence shown here is derived from an EMBL/GenBank/DDBJ whole genome shotgun (WGS) entry which is preliminary data.</text>
</comment>
<name>A0AAV5TXP7_9BILA</name>
<dbReference type="SUPFAM" id="SSF49854">
    <property type="entry name" value="Spermadhesin, CUB domain"/>
    <property type="match status" value="1"/>
</dbReference>
<organism evidence="2 3">
    <name type="scientific">Pristionchus entomophagus</name>
    <dbReference type="NCBI Taxonomy" id="358040"/>
    <lineage>
        <taxon>Eukaryota</taxon>
        <taxon>Metazoa</taxon>
        <taxon>Ecdysozoa</taxon>
        <taxon>Nematoda</taxon>
        <taxon>Chromadorea</taxon>
        <taxon>Rhabditida</taxon>
        <taxon>Rhabditina</taxon>
        <taxon>Diplogasteromorpha</taxon>
        <taxon>Diplogasteroidea</taxon>
        <taxon>Neodiplogasteridae</taxon>
        <taxon>Pristionchus</taxon>
    </lineage>
</organism>
<evidence type="ECO:0000313" key="2">
    <source>
        <dbReference type="EMBL" id="GMS99006.1"/>
    </source>
</evidence>
<dbReference type="Gene3D" id="2.60.120.290">
    <property type="entry name" value="Spermadhesin, CUB domain"/>
    <property type="match status" value="1"/>
</dbReference>
<evidence type="ECO:0000256" key="1">
    <source>
        <dbReference type="ARBA" id="ARBA00023157"/>
    </source>
</evidence>
<keyword evidence="3" id="KW-1185">Reference proteome</keyword>
<reference evidence="2" key="1">
    <citation type="submission" date="2023-10" db="EMBL/GenBank/DDBJ databases">
        <title>Genome assembly of Pristionchus species.</title>
        <authorList>
            <person name="Yoshida K."/>
            <person name="Sommer R.J."/>
        </authorList>
    </citation>
    <scope>NUCLEOTIDE SEQUENCE</scope>
    <source>
        <strain evidence="2">RS0144</strain>
    </source>
</reference>
<dbReference type="PANTHER" id="PTHR22991:SF40">
    <property type="entry name" value="PROTEIN CBG13490"/>
    <property type="match status" value="1"/>
</dbReference>
<sequence>PKTCPRDSPAAGEDIFPPGFPNSDIPCEYVLFVAANKLVELEVLTLVTDGNRDSLEIIEGASVSHLIANLTGTIVTTTKFTTEKSNVMRVN</sequence>
<dbReference type="AlphaFoldDB" id="A0AAV5TXP7"/>
<dbReference type="InterPro" id="IPR050976">
    <property type="entry name" value="Snaclec"/>
</dbReference>
<gene>
    <name evidence="2" type="ORF">PENTCL1PPCAC_21181</name>
</gene>
<evidence type="ECO:0008006" key="4">
    <source>
        <dbReference type="Google" id="ProtNLM"/>
    </source>
</evidence>
<evidence type="ECO:0000313" key="3">
    <source>
        <dbReference type="Proteomes" id="UP001432027"/>
    </source>
</evidence>
<dbReference type="Proteomes" id="UP001432027">
    <property type="component" value="Unassembled WGS sequence"/>
</dbReference>